<evidence type="ECO:0000313" key="2">
    <source>
        <dbReference type="Proteomes" id="UP000242427"/>
    </source>
</evidence>
<accession>A0A9X7PIX0</accession>
<sequence>MTSSPHTLYVARRDSYAAFLTAIDAEADVAWNKATGHYPDADTLRAVLDEAFAKTREMFNVIDVEDTGPRKEAMALVTEVAKLRKAKDEEGQAWVEYKKAREDYVDAARQYLRETLPGN</sequence>
<dbReference type="EMBL" id="PXWG01000009">
    <property type="protein sequence ID" value="PSJ29542.1"/>
    <property type="molecule type" value="Genomic_DNA"/>
</dbReference>
<gene>
    <name evidence="1" type="ORF">B7P34_06645</name>
</gene>
<keyword evidence="2" id="KW-1185">Reference proteome</keyword>
<protein>
    <submittedName>
        <fullName evidence="1">Uncharacterized protein</fullName>
    </submittedName>
</protein>
<evidence type="ECO:0000313" key="1">
    <source>
        <dbReference type="EMBL" id="PSJ29542.1"/>
    </source>
</evidence>
<dbReference type="RefSeq" id="WP_106674858.1">
    <property type="nucleotide sequence ID" value="NZ_PXWG01000009.1"/>
</dbReference>
<name>A0A9X7PIX0_9ACTN</name>
<dbReference type="AlphaFoldDB" id="A0A9X7PIX0"/>
<organism evidence="1 2">
    <name type="scientific">Streptosporangium nondiastaticum</name>
    <dbReference type="NCBI Taxonomy" id="35764"/>
    <lineage>
        <taxon>Bacteria</taxon>
        <taxon>Bacillati</taxon>
        <taxon>Actinomycetota</taxon>
        <taxon>Actinomycetes</taxon>
        <taxon>Streptosporangiales</taxon>
        <taxon>Streptosporangiaceae</taxon>
        <taxon>Streptosporangium</taxon>
    </lineage>
</organism>
<dbReference type="Proteomes" id="UP000242427">
    <property type="component" value="Unassembled WGS sequence"/>
</dbReference>
<dbReference type="OrthoDB" id="4243992at2"/>
<proteinExistence type="predicted"/>
<comment type="caution">
    <text evidence="1">The sequence shown here is derived from an EMBL/GenBank/DDBJ whole genome shotgun (WGS) entry which is preliminary data.</text>
</comment>
<reference evidence="1 2" key="1">
    <citation type="submission" date="2018-03" db="EMBL/GenBank/DDBJ databases">
        <title>Chitinolytic properties of Streptosporangium nondiastaticum TBG75A20.</title>
        <authorList>
            <person name="Gayathri V."/>
            <person name="Shiburaj S."/>
        </authorList>
    </citation>
    <scope>NUCLEOTIDE SEQUENCE [LARGE SCALE GENOMIC DNA]</scope>
    <source>
        <strain evidence="1 2">TBG75A20</strain>
    </source>
</reference>